<gene>
    <name evidence="2" type="ORF">FSB_LOCUS54669</name>
</gene>
<name>A0A2N9IMF5_FAGSY</name>
<protein>
    <submittedName>
        <fullName evidence="2">Uncharacterized protein</fullName>
    </submittedName>
</protein>
<reference evidence="2" key="1">
    <citation type="submission" date="2018-02" db="EMBL/GenBank/DDBJ databases">
        <authorList>
            <person name="Cohen D.B."/>
            <person name="Kent A.D."/>
        </authorList>
    </citation>
    <scope>NUCLEOTIDE SEQUENCE</scope>
</reference>
<accession>A0A2N9IMF5</accession>
<evidence type="ECO:0000256" key="1">
    <source>
        <dbReference type="SAM" id="Phobius"/>
    </source>
</evidence>
<evidence type="ECO:0000313" key="2">
    <source>
        <dbReference type="EMBL" id="SPD26787.1"/>
    </source>
</evidence>
<keyword evidence="1" id="KW-0472">Membrane</keyword>
<feature type="transmembrane region" description="Helical" evidence="1">
    <location>
        <begin position="67"/>
        <end position="84"/>
    </location>
</feature>
<organism evidence="2">
    <name type="scientific">Fagus sylvatica</name>
    <name type="common">Beechnut</name>
    <dbReference type="NCBI Taxonomy" id="28930"/>
    <lineage>
        <taxon>Eukaryota</taxon>
        <taxon>Viridiplantae</taxon>
        <taxon>Streptophyta</taxon>
        <taxon>Embryophyta</taxon>
        <taxon>Tracheophyta</taxon>
        <taxon>Spermatophyta</taxon>
        <taxon>Magnoliopsida</taxon>
        <taxon>eudicotyledons</taxon>
        <taxon>Gunneridae</taxon>
        <taxon>Pentapetalae</taxon>
        <taxon>rosids</taxon>
        <taxon>fabids</taxon>
        <taxon>Fagales</taxon>
        <taxon>Fagaceae</taxon>
        <taxon>Fagus</taxon>
    </lineage>
</organism>
<proteinExistence type="predicted"/>
<keyword evidence="1" id="KW-1133">Transmembrane helix</keyword>
<sequence>MLFDGSHDALLGSDLIALNIHYSKVNWEMEFLVKRGRHGLQFIQPSSAYDGCIWGSRSCDCPLGRDVWIISITLAASLVLWAIVGPSW</sequence>
<keyword evidence="1" id="KW-0812">Transmembrane</keyword>
<dbReference type="AlphaFoldDB" id="A0A2N9IMF5"/>
<dbReference type="EMBL" id="OIVN01006165">
    <property type="protein sequence ID" value="SPD26787.1"/>
    <property type="molecule type" value="Genomic_DNA"/>
</dbReference>